<keyword evidence="5" id="KW-0812">Transmembrane</keyword>
<evidence type="ECO:0000259" key="15">
    <source>
        <dbReference type="Pfam" id="PF07715"/>
    </source>
</evidence>
<keyword evidence="8 11" id="KW-0472">Membrane</keyword>
<feature type="domain" description="TonB-dependent receptor plug" evidence="15">
    <location>
        <begin position="45"/>
        <end position="140"/>
    </location>
</feature>
<evidence type="ECO:0000256" key="1">
    <source>
        <dbReference type="ARBA" id="ARBA00004571"/>
    </source>
</evidence>
<name>A0A193LD72_9GAMM</name>
<dbReference type="PANTHER" id="PTHR30069:SF29">
    <property type="entry name" value="HEMOGLOBIN AND HEMOGLOBIN-HAPTOGLOBIN-BINDING PROTEIN 1-RELATED"/>
    <property type="match status" value="1"/>
</dbReference>
<dbReference type="GO" id="GO:0009279">
    <property type="term" value="C:cell outer membrane"/>
    <property type="evidence" value="ECO:0007669"/>
    <property type="project" value="UniProtKB-SubCell"/>
</dbReference>
<dbReference type="PANTHER" id="PTHR30069">
    <property type="entry name" value="TONB-DEPENDENT OUTER MEMBRANE RECEPTOR"/>
    <property type="match status" value="1"/>
</dbReference>
<evidence type="ECO:0000256" key="8">
    <source>
        <dbReference type="ARBA" id="ARBA00023136"/>
    </source>
</evidence>
<evidence type="ECO:0000256" key="10">
    <source>
        <dbReference type="ARBA" id="ARBA00023237"/>
    </source>
</evidence>
<evidence type="ECO:0000256" key="9">
    <source>
        <dbReference type="ARBA" id="ARBA00023170"/>
    </source>
</evidence>
<keyword evidence="17" id="KW-1185">Reference proteome</keyword>
<dbReference type="InterPro" id="IPR036942">
    <property type="entry name" value="Beta-barrel_TonB_sf"/>
</dbReference>
<keyword evidence="10" id="KW-0998">Cell outer membrane</keyword>
<dbReference type="Gene3D" id="2.40.170.20">
    <property type="entry name" value="TonB-dependent receptor, beta-barrel domain"/>
    <property type="match status" value="1"/>
</dbReference>
<evidence type="ECO:0000256" key="11">
    <source>
        <dbReference type="RuleBase" id="RU003357"/>
    </source>
</evidence>
<keyword evidence="6 13" id="KW-0732">Signal</keyword>
<keyword evidence="7 11" id="KW-0798">TonB box</keyword>
<proteinExistence type="inferred from homology"/>
<dbReference type="GO" id="GO:0015344">
    <property type="term" value="F:siderophore uptake transmembrane transporter activity"/>
    <property type="evidence" value="ECO:0007669"/>
    <property type="project" value="TreeGrafter"/>
</dbReference>
<keyword evidence="4" id="KW-1134">Transmembrane beta strand</keyword>
<comment type="subcellular location">
    <subcellularLocation>
        <location evidence="1">Cell outer membrane</location>
        <topology evidence="1">Multi-pass membrane protein</topology>
    </subcellularLocation>
</comment>
<feature type="compositionally biased region" description="Polar residues" evidence="12">
    <location>
        <begin position="23"/>
        <end position="34"/>
    </location>
</feature>
<reference evidence="16 17" key="1">
    <citation type="submission" date="2016-06" db="EMBL/GenBank/DDBJ databases">
        <title>Complete genome sequence of a deep-branching marine Gamma Proteobacterium Woeseia oceani type strain XK5.</title>
        <authorList>
            <person name="Mu D."/>
            <person name="Du Z."/>
        </authorList>
    </citation>
    <scope>NUCLEOTIDE SEQUENCE [LARGE SCALE GENOMIC DNA]</scope>
    <source>
        <strain evidence="16 17">XK5</strain>
    </source>
</reference>
<keyword evidence="3" id="KW-0813">Transport</keyword>
<evidence type="ECO:0000256" key="2">
    <source>
        <dbReference type="ARBA" id="ARBA00008143"/>
    </source>
</evidence>
<dbReference type="Gene3D" id="2.170.130.10">
    <property type="entry name" value="TonB-dependent receptor, plug domain"/>
    <property type="match status" value="1"/>
</dbReference>
<evidence type="ECO:0000259" key="14">
    <source>
        <dbReference type="Pfam" id="PF00593"/>
    </source>
</evidence>
<evidence type="ECO:0000256" key="4">
    <source>
        <dbReference type="ARBA" id="ARBA00022452"/>
    </source>
</evidence>
<dbReference type="Pfam" id="PF00593">
    <property type="entry name" value="TonB_dep_Rec_b-barrel"/>
    <property type="match status" value="1"/>
</dbReference>
<evidence type="ECO:0000256" key="6">
    <source>
        <dbReference type="ARBA" id="ARBA00022729"/>
    </source>
</evidence>
<dbReference type="KEGG" id="woc:BA177_03855"/>
<dbReference type="Proteomes" id="UP000092695">
    <property type="component" value="Chromosome"/>
</dbReference>
<dbReference type="GO" id="GO:0044718">
    <property type="term" value="P:siderophore transmembrane transport"/>
    <property type="evidence" value="ECO:0007669"/>
    <property type="project" value="TreeGrafter"/>
</dbReference>
<protein>
    <recommendedName>
        <fullName evidence="18">TonB-dependent receptor plug domain-containing protein</fullName>
    </recommendedName>
</protein>
<dbReference type="InterPro" id="IPR012910">
    <property type="entry name" value="Plug_dom"/>
</dbReference>
<evidence type="ECO:0000256" key="12">
    <source>
        <dbReference type="SAM" id="MobiDB-lite"/>
    </source>
</evidence>
<feature type="signal peptide" evidence="13">
    <location>
        <begin position="1"/>
        <end position="19"/>
    </location>
</feature>
<feature type="domain" description="TonB-dependent receptor-like beta-barrel" evidence="14">
    <location>
        <begin position="252"/>
        <end position="642"/>
    </location>
</feature>
<dbReference type="AlphaFoldDB" id="A0A193LD72"/>
<evidence type="ECO:0008006" key="18">
    <source>
        <dbReference type="Google" id="ProtNLM"/>
    </source>
</evidence>
<dbReference type="Pfam" id="PF07715">
    <property type="entry name" value="Plug"/>
    <property type="match status" value="1"/>
</dbReference>
<evidence type="ECO:0000313" key="16">
    <source>
        <dbReference type="EMBL" id="ANO50457.1"/>
    </source>
</evidence>
<dbReference type="EMBL" id="CP016268">
    <property type="protein sequence ID" value="ANO50457.1"/>
    <property type="molecule type" value="Genomic_DNA"/>
</dbReference>
<sequence length="720" mass="79959">MVAAAGALLFACSPLAAHAVPSATSGDQIEQQTLDDARPGPNGDKTDNSSSIVIYDANYFAAYGVNSVADMLRWIPGTAALVPRDGNAPSASARGFGSGGDQILINGKRLSGKATDIGSVVQRMKAERVARIEVIRGTAPGLEVQSQGIIVNIVLIEGGSTGSGSWQVHYGDYFENAPGKFDGRMSYSNEIGPLNYLLSAESGPLNRGTNFTRTEDYLSPEDGQLFERRDYEEQALQHDHIYTASGTLHGSDGRILNVNARLANLQTESNRNIAATDVNTAEVEDTHSLLDTDSKSWEIGGDLEQRLGRGALKTRLIYADSASLTSDFTTLTSTSAEATDTQTLVVTDQETTETILRSSFRSALNKGRNLELGAEVAKNTLQKAVSLFEQDATDTLVPVDIFNSDSNVEEIRYEAFGKHYWPLSSVIALESAINVEYSNISQIGADVDDDRTFVFVKPRFDLRWDISEQSQLRSSLARSTSQLNFNNFVATFDREDVEIDAGNPDLEPQKAWVIQMTYERRLTDDRGMMAARAFYNDYDDHIDKVAISETASAPGNIGDARLYGIEFKSSLRLDQIGLDTAVLDAIYKIQNSETIDPFTGEERPMANVGRQQWSLRWRHDIPDWRFNYALDLDWNTDTYTQDINFRQQESLRKPRAFVTGQLHLMDNLVLWLQGRVIFGDPRRRIREIYTGNIADGILLQQESRLQEYRPETIVGLRGRF</sequence>
<accession>A0A193LD72</accession>
<dbReference type="STRING" id="1548547.BA177_03855"/>
<evidence type="ECO:0000256" key="5">
    <source>
        <dbReference type="ARBA" id="ARBA00022692"/>
    </source>
</evidence>
<evidence type="ECO:0000256" key="13">
    <source>
        <dbReference type="SAM" id="SignalP"/>
    </source>
</evidence>
<evidence type="ECO:0000313" key="17">
    <source>
        <dbReference type="Proteomes" id="UP000092695"/>
    </source>
</evidence>
<keyword evidence="9" id="KW-0675">Receptor</keyword>
<evidence type="ECO:0000256" key="3">
    <source>
        <dbReference type="ARBA" id="ARBA00022448"/>
    </source>
</evidence>
<gene>
    <name evidence="16" type="ORF">BA177_03855</name>
</gene>
<dbReference type="InterPro" id="IPR000531">
    <property type="entry name" value="Beta-barrel_TonB"/>
</dbReference>
<feature type="chain" id="PRO_5008260062" description="TonB-dependent receptor plug domain-containing protein" evidence="13">
    <location>
        <begin position="20"/>
        <end position="720"/>
    </location>
</feature>
<comment type="similarity">
    <text evidence="2">Belongs to the TonB-dependent receptor family. Hemoglobin/haptoglobin binding protein subfamily.</text>
</comment>
<organism evidence="16 17">
    <name type="scientific">Woeseia oceani</name>
    <dbReference type="NCBI Taxonomy" id="1548547"/>
    <lineage>
        <taxon>Bacteria</taxon>
        <taxon>Pseudomonadati</taxon>
        <taxon>Pseudomonadota</taxon>
        <taxon>Gammaproteobacteria</taxon>
        <taxon>Woeseiales</taxon>
        <taxon>Woeseiaceae</taxon>
        <taxon>Woeseia</taxon>
    </lineage>
</organism>
<feature type="region of interest" description="Disordered" evidence="12">
    <location>
        <begin position="23"/>
        <end position="48"/>
    </location>
</feature>
<evidence type="ECO:0000256" key="7">
    <source>
        <dbReference type="ARBA" id="ARBA00023077"/>
    </source>
</evidence>
<dbReference type="InterPro" id="IPR037066">
    <property type="entry name" value="Plug_dom_sf"/>
</dbReference>
<dbReference type="InterPro" id="IPR039426">
    <property type="entry name" value="TonB-dep_rcpt-like"/>
</dbReference>
<dbReference type="SUPFAM" id="SSF56935">
    <property type="entry name" value="Porins"/>
    <property type="match status" value="1"/>
</dbReference>